<dbReference type="InterPro" id="IPR050473">
    <property type="entry name" value="A2M/Complement_sys"/>
</dbReference>
<evidence type="ECO:0000259" key="11">
    <source>
        <dbReference type="SMART" id="SM01360"/>
    </source>
</evidence>
<evidence type="ECO:0000256" key="5">
    <source>
        <dbReference type="ARBA" id="ARBA00022729"/>
    </source>
</evidence>
<proteinExistence type="inferred from homology"/>
<comment type="similarity">
    <text evidence="2">Belongs to the protease inhibitor I39 (alpha-2-macroglobulin) family.</text>
</comment>
<dbReference type="InterPro" id="IPR036595">
    <property type="entry name" value="A-macroglobulin_rcpt-bd_sf"/>
</dbReference>
<dbReference type="InterPro" id="IPR011625">
    <property type="entry name" value="A2M_N_BRD"/>
</dbReference>
<dbReference type="SMART" id="SM01419">
    <property type="entry name" value="Thiol-ester_cl"/>
    <property type="match status" value="1"/>
</dbReference>
<dbReference type="FunFam" id="2.60.40.1930:FF:000001">
    <property type="entry name" value="CD109 isoform 3"/>
    <property type="match status" value="1"/>
</dbReference>
<dbReference type="FunFam" id="2.60.40.10:FF:000312">
    <property type="entry name" value="Alpha-2-macroglobulin like 1"/>
    <property type="match status" value="1"/>
</dbReference>
<comment type="subcellular location">
    <subcellularLocation>
        <location evidence="1">Secreted</location>
    </subcellularLocation>
</comment>
<feature type="domain" description="Alpha-2-macroglobulin" evidence="11">
    <location>
        <begin position="713"/>
        <end position="802"/>
    </location>
</feature>
<evidence type="ECO:0000259" key="10">
    <source>
        <dbReference type="SMART" id="SM01359"/>
    </source>
</evidence>
<dbReference type="InterPro" id="IPR013783">
    <property type="entry name" value="Ig-like_fold"/>
</dbReference>
<dbReference type="FunFam" id="1.50.10.20:FF:000001">
    <property type="entry name" value="CD109 isoform 1"/>
    <property type="match status" value="1"/>
</dbReference>
<dbReference type="Gene3D" id="2.60.40.1940">
    <property type="match status" value="1"/>
</dbReference>
<dbReference type="Gene3D" id="6.20.50.160">
    <property type="match status" value="1"/>
</dbReference>
<dbReference type="SUPFAM" id="SSF48239">
    <property type="entry name" value="Terpenoid cyclases/Protein prenyltransferases"/>
    <property type="match status" value="1"/>
</dbReference>
<evidence type="ECO:0000256" key="9">
    <source>
        <dbReference type="SAM" id="SignalP"/>
    </source>
</evidence>
<dbReference type="Pfam" id="PF07677">
    <property type="entry name" value="A2M_recep"/>
    <property type="match status" value="1"/>
</dbReference>
<keyword evidence="4" id="KW-0646">Protease inhibitor</keyword>
<dbReference type="Gene3D" id="2.60.120.1540">
    <property type="match status" value="1"/>
</dbReference>
<dbReference type="InterPro" id="IPR019742">
    <property type="entry name" value="MacrogloblnA2_CS"/>
</dbReference>
<dbReference type="Pfam" id="PF07678">
    <property type="entry name" value="TED_complement"/>
    <property type="match status" value="1"/>
</dbReference>
<dbReference type="SMART" id="SM01360">
    <property type="entry name" value="A2M"/>
    <property type="match status" value="1"/>
</dbReference>
<dbReference type="InterPro" id="IPR041813">
    <property type="entry name" value="A2M_TED"/>
</dbReference>
<name>A0A672Q759_SINGR</name>
<evidence type="ECO:0000256" key="3">
    <source>
        <dbReference type="ARBA" id="ARBA00022525"/>
    </source>
</evidence>
<keyword evidence="7" id="KW-1015">Disulfide bond</keyword>
<dbReference type="SUPFAM" id="SSF81296">
    <property type="entry name" value="E set domains"/>
    <property type="match status" value="1"/>
</dbReference>
<dbReference type="Pfam" id="PF17789">
    <property type="entry name" value="MG4"/>
    <property type="match status" value="1"/>
</dbReference>
<feature type="domain" description="Alpha-2-macroglobulin bait region" evidence="10">
    <location>
        <begin position="455"/>
        <end position="604"/>
    </location>
</feature>
<dbReference type="PANTHER" id="PTHR11412">
    <property type="entry name" value="MACROGLOBULIN / COMPLEMENT"/>
    <property type="match status" value="1"/>
</dbReference>
<dbReference type="GO" id="GO:0005615">
    <property type="term" value="C:extracellular space"/>
    <property type="evidence" value="ECO:0007669"/>
    <property type="project" value="InterPro"/>
</dbReference>
<dbReference type="CDD" id="cd02897">
    <property type="entry name" value="A2M_2"/>
    <property type="match status" value="1"/>
</dbReference>
<evidence type="ECO:0000313" key="13">
    <source>
        <dbReference type="Ensembl" id="ENSSGRP00000072126.1"/>
    </source>
</evidence>
<dbReference type="InterPro" id="IPR008930">
    <property type="entry name" value="Terpenoid_cyclase/PrenylTrfase"/>
</dbReference>
<keyword evidence="14" id="KW-1185">Reference proteome</keyword>
<evidence type="ECO:0000256" key="8">
    <source>
        <dbReference type="ARBA" id="ARBA00023180"/>
    </source>
</evidence>
<organism evidence="13 14">
    <name type="scientific">Sinocyclocheilus grahami</name>
    <name type="common">Dianchi golden-line fish</name>
    <name type="synonym">Barbus grahami</name>
    <dbReference type="NCBI Taxonomy" id="75366"/>
    <lineage>
        <taxon>Eukaryota</taxon>
        <taxon>Metazoa</taxon>
        <taxon>Chordata</taxon>
        <taxon>Craniata</taxon>
        <taxon>Vertebrata</taxon>
        <taxon>Euteleostomi</taxon>
        <taxon>Actinopterygii</taxon>
        <taxon>Neopterygii</taxon>
        <taxon>Teleostei</taxon>
        <taxon>Ostariophysi</taxon>
        <taxon>Cypriniformes</taxon>
        <taxon>Cyprinidae</taxon>
        <taxon>Cyprininae</taxon>
        <taxon>Sinocyclocheilus</taxon>
    </lineage>
</organism>
<feature type="signal peptide" evidence="9">
    <location>
        <begin position="1"/>
        <end position="24"/>
    </location>
</feature>
<evidence type="ECO:0000256" key="4">
    <source>
        <dbReference type="ARBA" id="ARBA00022690"/>
    </source>
</evidence>
<accession>A0A672Q759</accession>
<evidence type="ECO:0000259" key="12">
    <source>
        <dbReference type="SMART" id="SM01361"/>
    </source>
</evidence>
<dbReference type="InterPro" id="IPR047565">
    <property type="entry name" value="Alpha-macroglob_thiol-ester_cl"/>
</dbReference>
<keyword evidence="3" id="KW-0964">Secreted</keyword>
<protein>
    <submittedName>
        <fullName evidence="13">Alpha-2-macroglobulin-like</fullName>
    </submittedName>
</protein>
<evidence type="ECO:0000256" key="2">
    <source>
        <dbReference type="ARBA" id="ARBA00010952"/>
    </source>
</evidence>
<dbReference type="PROSITE" id="PS00477">
    <property type="entry name" value="ALPHA_2_MACROGLOBULIN"/>
    <property type="match status" value="1"/>
</dbReference>
<evidence type="ECO:0000256" key="1">
    <source>
        <dbReference type="ARBA" id="ARBA00004613"/>
    </source>
</evidence>
<dbReference type="SUPFAM" id="SSF49410">
    <property type="entry name" value="Alpha-macroglobulin receptor domain"/>
    <property type="match status" value="1"/>
</dbReference>
<dbReference type="Gene3D" id="2.20.130.20">
    <property type="match status" value="1"/>
</dbReference>
<dbReference type="Gene3D" id="2.60.40.690">
    <property type="entry name" value="Alpha-macroglobulin, receptor-binding domain"/>
    <property type="match status" value="1"/>
</dbReference>
<sequence length="1421" mass="158416">MDLNVSCCWKWLLLVSFLIVCVNGQTSGPYFMVTFPAVIESGSEAKLCASLLKPNESLAMNIYLVHGDQSTLLLQEKAKEEFHRCFNFNAPLVEAESVQRMKVELHGESFKMTEERKVMFKSYNPLTFIQTDKPIYNPGQTVNFRVVTVDTNFAPLDQQDSQDNRIGQWTNVSSTRWILQRSYDLNPEARQGVYRLRVYIGERMISHGFEVKKYVLPKFEVIVQSPDKVSVDEEELLIEVCGKYTYGQPVPGKSWVKVCRDILHYIQTYDSNPVCLEETTEIKKTGCAIHTLDASVFFNSTLKYNLQNSLRVEAMVTEEETEITMTKYKSLSLTYEIGKVTLTDLPKTYEHGSVIEGKIKLSNFKDAPIQNKEVYLFEGETWSSKLLLNLTTDSDGFASFSLNTSSLSESDINLIASVYPEFRYHGHKTPYISMDSKIVTLFQPATPYTPILSELIIENIEQPLKCDAEFTVTIKYYFVGETVEEFKTDIVYIVLSRGVIVHHGSEKVEVKSSNGAASGTVPFKLSVGADLAPAVQILAYCVLPSENVAAGNTKFDVEKCFSNKVSLQFSPVKAVPGEKNTLQLSAQPGSLCGLSAVDQSVLIMESGKRLDTDKIFNLLPVQSVSDFPYSVEDEQGCLHVRPRRALPTDNAYESLKRVGLKMATNLAVRVPQCLSYRDLTYFRHHNIGTTDADFQISSRDSPAVTIRTVFPETWIWELAEVGDSGSTQVPVTVPDTITSWETEAFCLSSKGLGLAPPAQLTVFQPFFLELSLPYSIIRGEIFELKATVFNYLSKCIMVKVTPTASSDYTLEASSDDQYSSCLCANGRKTFKWILTPSVLGVLNITVSAEAEASQTVCDNEIVSVPERGRIDTVTRSLLVQAEGTEKTETYSWLLCPKGDSLSEEVNLTLPKDVIEGSARSSVSVIGDILGRALRNLHGLLRMPYGCGEQNMAVLSPNIYILQYLENTEQLTSDIRERATSFLKSGYQRQLNYKHFDGAYSTFGHGDGNTWLTAFVLRSFGKAQKYVFIDPQIIQAAKQWLISRRDSDGCFIQQGRLFNNRMKGGVNDNVTMTAYITASLLELETPVTDPVVTNGLSCLRSVTENVKNTYTTALLAYTFSLARDTDTRQQLFKKLEDVAISEGSYLHWSQSASADSDSLAVEISSYVLLAALTADSLTTADLGFANRIVSWLVKQQNAYGGFSSTQDTVVALQALSLYATKVFSSDGSSTVTVQSAGDTHLFDVNQDNKLLYQEKQLQNVPAKYSIEVKGSACVSVCSAFTKTLSIDAKIEGDCKTLGQNFILNFSVKYDGLQERTNMVIVDIKLLSGFTSDTSVLGTSFGTYVSLVERVDAKDDHVIVYLKEIPKNIPMNYQIQMKQVLPVKNLKPAVVKVYDYYQTRGLNTFRTHCRNIGNFIFSLISFF</sequence>
<dbReference type="PANTHER" id="PTHR11412:SF150">
    <property type="entry name" value="ALPHA-2-MACROGLOBULIN-RELATED"/>
    <property type="match status" value="1"/>
</dbReference>
<dbReference type="Pfam" id="PF07703">
    <property type="entry name" value="A2M_BRD"/>
    <property type="match status" value="1"/>
</dbReference>
<dbReference type="GO" id="GO:0007399">
    <property type="term" value="P:nervous system development"/>
    <property type="evidence" value="ECO:0007669"/>
    <property type="project" value="UniProtKB-ARBA"/>
</dbReference>
<reference evidence="13" key="2">
    <citation type="submission" date="2025-09" db="UniProtKB">
        <authorList>
            <consortium name="Ensembl"/>
        </authorList>
    </citation>
    <scope>IDENTIFICATION</scope>
</reference>
<dbReference type="SMART" id="SM01361">
    <property type="entry name" value="A2M_recep"/>
    <property type="match status" value="1"/>
</dbReference>
<dbReference type="InterPro" id="IPR041555">
    <property type="entry name" value="MG3"/>
</dbReference>
<dbReference type="Pfam" id="PF17791">
    <property type="entry name" value="MG3"/>
    <property type="match status" value="1"/>
</dbReference>
<dbReference type="InterPro" id="IPR011626">
    <property type="entry name" value="Alpha-macroglobulin_TED"/>
</dbReference>
<keyword evidence="6" id="KW-0722">Serine protease inhibitor</keyword>
<dbReference type="InterPro" id="IPR002890">
    <property type="entry name" value="MG2"/>
</dbReference>
<dbReference type="InterPro" id="IPR009048">
    <property type="entry name" value="A-macroglobulin_rcpt-bd"/>
</dbReference>
<keyword evidence="8" id="KW-0325">Glycoprotein</keyword>
<feature type="chain" id="PRO_5025403943" evidence="9">
    <location>
        <begin position="25"/>
        <end position="1421"/>
    </location>
</feature>
<dbReference type="Gene3D" id="1.50.10.20">
    <property type="match status" value="1"/>
</dbReference>
<dbReference type="InterPro" id="IPR014756">
    <property type="entry name" value="Ig_E-set"/>
</dbReference>
<dbReference type="InterPro" id="IPR001599">
    <property type="entry name" value="Macroglobln_a2"/>
</dbReference>
<dbReference type="SMART" id="SM01359">
    <property type="entry name" value="A2M_N_2"/>
    <property type="match status" value="1"/>
</dbReference>
<dbReference type="Pfam" id="PF00207">
    <property type="entry name" value="A2M"/>
    <property type="match status" value="1"/>
</dbReference>
<dbReference type="FunFam" id="6.20.50.160:FF:000002">
    <property type="entry name" value="Thioester-containing protein 2, isoform B"/>
    <property type="match status" value="1"/>
</dbReference>
<evidence type="ECO:0000256" key="7">
    <source>
        <dbReference type="ARBA" id="ARBA00023157"/>
    </source>
</evidence>
<dbReference type="Pfam" id="PF01835">
    <property type="entry name" value="MG2"/>
    <property type="match status" value="1"/>
</dbReference>
<evidence type="ECO:0000256" key="6">
    <source>
        <dbReference type="ARBA" id="ARBA00022900"/>
    </source>
</evidence>
<dbReference type="Proteomes" id="UP000472262">
    <property type="component" value="Unassembled WGS sequence"/>
</dbReference>
<dbReference type="Ensembl" id="ENSSGRT00000076815.1">
    <property type="protein sequence ID" value="ENSSGRP00000072126.1"/>
    <property type="gene ID" value="ENSSGRG00000036777.1"/>
</dbReference>
<reference evidence="13" key="1">
    <citation type="submission" date="2025-08" db="UniProtKB">
        <authorList>
            <consortium name="Ensembl"/>
        </authorList>
    </citation>
    <scope>IDENTIFICATION</scope>
</reference>
<keyword evidence="5 9" id="KW-0732">Signal</keyword>
<dbReference type="GO" id="GO:0004867">
    <property type="term" value="F:serine-type endopeptidase inhibitor activity"/>
    <property type="evidence" value="ECO:0007669"/>
    <property type="project" value="UniProtKB-KW"/>
</dbReference>
<feature type="domain" description="Alpha-macroglobulin receptor-binding" evidence="12">
    <location>
        <begin position="1315"/>
        <end position="1403"/>
    </location>
</feature>
<gene>
    <name evidence="13" type="primary">LOC107601706</name>
</gene>
<evidence type="ECO:0000313" key="14">
    <source>
        <dbReference type="Proteomes" id="UP000472262"/>
    </source>
</evidence>
<dbReference type="Gene3D" id="2.60.40.1930">
    <property type="match status" value="2"/>
</dbReference>
<dbReference type="Gene3D" id="2.60.40.10">
    <property type="entry name" value="Immunoglobulins"/>
    <property type="match status" value="2"/>
</dbReference>
<dbReference type="InterPro" id="IPR040839">
    <property type="entry name" value="MG4"/>
</dbReference>